<comment type="caution">
    <text evidence="3">The sequence shown here is derived from an EMBL/GenBank/DDBJ whole genome shotgun (WGS) entry which is preliminary data.</text>
</comment>
<gene>
    <name evidence="3" type="ORF">SAE02_40960</name>
</gene>
<keyword evidence="4" id="KW-1185">Reference proteome</keyword>
<accession>A0A512DU03</accession>
<dbReference type="AlphaFoldDB" id="A0A512DU03"/>
<protein>
    <recommendedName>
        <fullName evidence="2">Tc1-like transposase DDE domain-containing protein</fullName>
    </recommendedName>
</protein>
<dbReference type="InterPro" id="IPR038717">
    <property type="entry name" value="Tc1-like_DDE_dom"/>
</dbReference>
<reference evidence="3 4" key="1">
    <citation type="submission" date="2019-07" db="EMBL/GenBank/DDBJ databases">
        <title>Whole genome shotgun sequence of Skermanella aerolata NBRC 106429.</title>
        <authorList>
            <person name="Hosoyama A."/>
            <person name="Uohara A."/>
            <person name="Ohji S."/>
            <person name="Ichikawa N."/>
        </authorList>
    </citation>
    <scope>NUCLEOTIDE SEQUENCE [LARGE SCALE GENOMIC DNA]</scope>
    <source>
        <strain evidence="3 4">NBRC 106429</strain>
    </source>
</reference>
<dbReference type="Pfam" id="PF13358">
    <property type="entry name" value="DDE_3"/>
    <property type="match status" value="1"/>
</dbReference>
<dbReference type="Proteomes" id="UP000321523">
    <property type="component" value="Unassembled WGS sequence"/>
</dbReference>
<proteinExistence type="predicted"/>
<evidence type="ECO:0000313" key="3">
    <source>
        <dbReference type="EMBL" id="GEO39948.1"/>
    </source>
</evidence>
<feature type="region of interest" description="Disordered" evidence="1">
    <location>
        <begin position="55"/>
        <end position="99"/>
    </location>
</feature>
<evidence type="ECO:0000259" key="2">
    <source>
        <dbReference type="Pfam" id="PF13358"/>
    </source>
</evidence>
<sequence length="99" mass="10707">MVDNLSTHRAPGVLLFSLLHPHWEFVFQPKYAAYLNLIEPWWKVLRSFALTRRAAKQKAAGSKPGPRSSRPLNVPPPTGMSTSILSSGDAGGASAKPAV</sequence>
<dbReference type="EMBL" id="BJYZ01000019">
    <property type="protein sequence ID" value="GEO39948.1"/>
    <property type="molecule type" value="Genomic_DNA"/>
</dbReference>
<evidence type="ECO:0000256" key="1">
    <source>
        <dbReference type="SAM" id="MobiDB-lite"/>
    </source>
</evidence>
<name>A0A512DU03_9PROT</name>
<organism evidence="3 4">
    <name type="scientific">Skermanella aerolata</name>
    <dbReference type="NCBI Taxonomy" id="393310"/>
    <lineage>
        <taxon>Bacteria</taxon>
        <taxon>Pseudomonadati</taxon>
        <taxon>Pseudomonadota</taxon>
        <taxon>Alphaproteobacteria</taxon>
        <taxon>Rhodospirillales</taxon>
        <taxon>Azospirillaceae</taxon>
        <taxon>Skermanella</taxon>
    </lineage>
</organism>
<feature type="domain" description="Tc1-like transposase DDE" evidence="2">
    <location>
        <begin position="2"/>
        <end position="57"/>
    </location>
</feature>
<evidence type="ECO:0000313" key="4">
    <source>
        <dbReference type="Proteomes" id="UP000321523"/>
    </source>
</evidence>